<keyword evidence="15" id="KW-0732">Signal</keyword>
<evidence type="ECO:0000256" key="6">
    <source>
        <dbReference type="ARBA" id="ARBA00022596"/>
    </source>
</evidence>
<keyword evidence="6" id="KW-0533">Nickel</keyword>
<dbReference type="OrthoDB" id="271709at2"/>
<dbReference type="GO" id="GO:0005886">
    <property type="term" value="C:plasma membrane"/>
    <property type="evidence" value="ECO:0007669"/>
    <property type="project" value="UniProtKB-SubCell"/>
</dbReference>
<keyword evidence="11 13" id="KW-0472">Membrane</keyword>
<keyword evidence="7 13" id="KW-0812">Transmembrane</keyword>
<feature type="transmembrane region" description="Helical" evidence="13">
    <location>
        <begin position="463"/>
        <end position="482"/>
    </location>
</feature>
<sequence length="492" mass="51876" precursor="true">MTRLLPAAVLGALLAASASTAHPLPNTRYDRTVAVRVGPESVQVKYTLEVTQFTIFLDGAKLFTADEIAKLDKTGRGFVLAYAKKVAPEIARDLRAASDGTPLTFAVEKIELEGGEHPRFRFEFRAPWPPGPEKRSLVFDDDSFPDKPGVLALTVAAAGSDSGVSFDDLIEPDPRWRDRPAIDLTPEQAARLRKASAVVKLPRAIVDPAARPNPGAAAPGSPAVTVTEEPRTLAADLVARGLPALFDSSAGLGVLLLAAFLFGAAHAFTPGHGKTLVAAYLVGERGTVGHALILAVTTTVAHTGSVIAVAAVLWGVYGNEVPGTTQGVLQFLGGVLVAAVGAWLLMRRLTGRADHVHFGGGHHHHHDHDHGDGHHHHHGPPPEDAKTTFGWTRLILMGLGGGLIPCWDAVLLLLAATALNRIGFAVPLLLAFSIGLGVVLVLLGVSVVYAHRAGAVRFAESRWFRVLPMVSAALLLGIGLWLCREGLKAATG</sequence>
<dbReference type="GO" id="GO:0006824">
    <property type="term" value="P:cobalt ion transport"/>
    <property type="evidence" value="ECO:0007669"/>
    <property type="project" value="UniProtKB-KW"/>
</dbReference>
<evidence type="ECO:0000256" key="10">
    <source>
        <dbReference type="ARBA" id="ARBA00023112"/>
    </source>
</evidence>
<dbReference type="PANTHER" id="PTHR40659">
    <property type="entry name" value="NICKEL/COBALT EFFLUX SYSTEM RCNA"/>
    <property type="match status" value="1"/>
</dbReference>
<keyword evidence="3" id="KW-0171">Cobalt transport</keyword>
<dbReference type="KEGG" id="uli:ETAA1_42870"/>
<dbReference type="AlphaFoldDB" id="A0A517XXQ3"/>
<evidence type="ECO:0000313" key="16">
    <source>
        <dbReference type="EMBL" id="QDU22309.1"/>
    </source>
</evidence>
<feature type="transmembrane region" description="Helical" evidence="13">
    <location>
        <begin position="250"/>
        <end position="269"/>
    </location>
</feature>
<evidence type="ECO:0000256" key="1">
    <source>
        <dbReference type="ARBA" id="ARBA00002510"/>
    </source>
</evidence>
<dbReference type="Proteomes" id="UP000319576">
    <property type="component" value="Chromosome"/>
</dbReference>
<feature type="transmembrane region" description="Helical" evidence="13">
    <location>
        <begin position="394"/>
        <end position="418"/>
    </location>
</feature>
<comment type="function">
    <text evidence="1">Efflux system for nickel and cobalt.</text>
</comment>
<keyword evidence="5" id="KW-1003">Cell membrane</keyword>
<dbReference type="InterPro" id="IPR011541">
    <property type="entry name" value="Ni/Co_transpt_high_affinity"/>
</dbReference>
<comment type="similarity">
    <text evidence="13">Belongs to the NiCoT transporter (TC 2.A.52) family.</text>
</comment>
<reference evidence="16 17" key="1">
    <citation type="submission" date="2019-02" db="EMBL/GenBank/DDBJ databases">
        <title>Deep-cultivation of Planctomycetes and their phenomic and genomic characterization uncovers novel biology.</title>
        <authorList>
            <person name="Wiegand S."/>
            <person name="Jogler M."/>
            <person name="Boedeker C."/>
            <person name="Pinto D."/>
            <person name="Vollmers J."/>
            <person name="Rivas-Marin E."/>
            <person name="Kohn T."/>
            <person name="Peeters S.H."/>
            <person name="Heuer A."/>
            <person name="Rast P."/>
            <person name="Oberbeckmann S."/>
            <person name="Bunk B."/>
            <person name="Jeske O."/>
            <person name="Meyerdierks A."/>
            <person name="Storesund J.E."/>
            <person name="Kallscheuer N."/>
            <person name="Luecker S."/>
            <person name="Lage O.M."/>
            <person name="Pohl T."/>
            <person name="Merkel B.J."/>
            <person name="Hornburger P."/>
            <person name="Mueller R.-W."/>
            <person name="Bruemmer F."/>
            <person name="Labrenz M."/>
            <person name="Spormann A.M."/>
            <person name="Op den Camp H."/>
            <person name="Overmann J."/>
            <person name="Amann R."/>
            <person name="Jetten M.S.M."/>
            <person name="Mascher T."/>
            <person name="Medema M.H."/>
            <person name="Devos D.P."/>
            <person name="Kaster A.-K."/>
            <person name="Ovreas L."/>
            <person name="Rohde M."/>
            <person name="Galperin M.Y."/>
            <person name="Jogler C."/>
        </authorList>
    </citation>
    <scope>NUCLEOTIDE SEQUENCE [LARGE SCALE GENOMIC DNA]</scope>
    <source>
        <strain evidence="16 17">ETA_A1</strain>
    </source>
</reference>
<evidence type="ECO:0000256" key="12">
    <source>
        <dbReference type="ARBA" id="ARBA00023285"/>
    </source>
</evidence>
<evidence type="ECO:0000256" key="13">
    <source>
        <dbReference type="RuleBase" id="RU362101"/>
    </source>
</evidence>
<evidence type="ECO:0000256" key="8">
    <source>
        <dbReference type="ARBA" id="ARBA00022989"/>
    </source>
</evidence>
<evidence type="ECO:0000313" key="17">
    <source>
        <dbReference type="Proteomes" id="UP000319576"/>
    </source>
</evidence>
<organism evidence="16 17">
    <name type="scientific">Urbifossiella limnaea</name>
    <dbReference type="NCBI Taxonomy" id="2528023"/>
    <lineage>
        <taxon>Bacteria</taxon>
        <taxon>Pseudomonadati</taxon>
        <taxon>Planctomycetota</taxon>
        <taxon>Planctomycetia</taxon>
        <taxon>Gemmatales</taxon>
        <taxon>Gemmataceae</taxon>
        <taxon>Urbifossiella</taxon>
    </lineage>
</organism>
<keyword evidence="4 13" id="KW-0813">Transport</keyword>
<evidence type="ECO:0000256" key="11">
    <source>
        <dbReference type="ARBA" id="ARBA00023136"/>
    </source>
</evidence>
<name>A0A517XXQ3_9BACT</name>
<dbReference type="InterPro" id="IPR051224">
    <property type="entry name" value="NiCoT_RcnA"/>
</dbReference>
<evidence type="ECO:0000256" key="4">
    <source>
        <dbReference type="ARBA" id="ARBA00022448"/>
    </source>
</evidence>
<dbReference type="GO" id="GO:0010045">
    <property type="term" value="P:response to nickel cation"/>
    <property type="evidence" value="ECO:0007669"/>
    <property type="project" value="TreeGrafter"/>
</dbReference>
<dbReference type="RefSeq" id="WP_145241942.1">
    <property type="nucleotide sequence ID" value="NZ_CP036273.1"/>
</dbReference>
<evidence type="ECO:0000256" key="14">
    <source>
        <dbReference type="SAM" id="MobiDB-lite"/>
    </source>
</evidence>
<feature type="signal peptide" evidence="15">
    <location>
        <begin position="1"/>
        <end position="21"/>
    </location>
</feature>
<evidence type="ECO:0000256" key="7">
    <source>
        <dbReference type="ARBA" id="ARBA00022692"/>
    </source>
</evidence>
<evidence type="ECO:0000256" key="5">
    <source>
        <dbReference type="ARBA" id="ARBA00022475"/>
    </source>
</evidence>
<keyword evidence="10" id="KW-0921">Nickel transport</keyword>
<keyword evidence="17" id="KW-1185">Reference proteome</keyword>
<evidence type="ECO:0000256" key="15">
    <source>
        <dbReference type="SAM" id="SignalP"/>
    </source>
</evidence>
<keyword evidence="8 13" id="KW-1133">Transmembrane helix</keyword>
<feature type="region of interest" description="Disordered" evidence="14">
    <location>
        <begin position="360"/>
        <end position="383"/>
    </location>
</feature>
<keyword evidence="12" id="KW-0170">Cobalt</keyword>
<feature type="transmembrane region" description="Helical" evidence="13">
    <location>
        <begin position="424"/>
        <end position="451"/>
    </location>
</feature>
<feature type="transmembrane region" description="Helical" evidence="13">
    <location>
        <begin position="328"/>
        <end position="346"/>
    </location>
</feature>
<dbReference type="GO" id="GO:0032025">
    <property type="term" value="P:response to cobalt ion"/>
    <property type="evidence" value="ECO:0007669"/>
    <property type="project" value="TreeGrafter"/>
</dbReference>
<comment type="subcellular location">
    <subcellularLocation>
        <location evidence="2 13">Cell membrane</location>
        <topology evidence="2 13">Multi-pass membrane protein</topology>
    </subcellularLocation>
</comment>
<dbReference type="EMBL" id="CP036273">
    <property type="protein sequence ID" value="QDU22309.1"/>
    <property type="molecule type" value="Genomic_DNA"/>
</dbReference>
<gene>
    <name evidence="16" type="primary">rcnA</name>
    <name evidence="16" type="ORF">ETAA1_42870</name>
</gene>
<evidence type="ECO:0000256" key="3">
    <source>
        <dbReference type="ARBA" id="ARBA00022426"/>
    </source>
</evidence>
<accession>A0A517XXQ3</accession>
<evidence type="ECO:0000256" key="9">
    <source>
        <dbReference type="ARBA" id="ARBA00023065"/>
    </source>
</evidence>
<keyword evidence="9" id="KW-0406">Ion transport</keyword>
<dbReference type="Pfam" id="PF03824">
    <property type="entry name" value="NicO"/>
    <property type="match status" value="1"/>
</dbReference>
<feature type="transmembrane region" description="Helical" evidence="13">
    <location>
        <begin position="290"/>
        <end position="316"/>
    </location>
</feature>
<proteinExistence type="inferred from homology"/>
<dbReference type="GO" id="GO:0015099">
    <property type="term" value="F:nickel cation transmembrane transporter activity"/>
    <property type="evidence" value="ECO:0007669"/>
    <property type="project" value="UniProtKB-UniRule"/>
</dbReference>
<dbReference type="PANTHER" id="PTHR40659:SF1">
    <property type="entry name" value="NICKEL_COBALT EFFLUX SYSTEM RCNA"/>
    <property type="match status" value="1"/>
</dbReference>
<evidence type="ECO:0000256" key="2">
    <source>
        <dbReference type="ARBA" id="ARBA00004651"/>
    </source>
</evidence>
<dbReference type="GO" id="GO:0046583">
    <property type="term" value="F:monoatomic cation efflux transmembrane transporter activity"/>
    <property type="evidence" value="ECO:0007669"/>
    <property type="project" value="TreeGrafter"/>
</dbReference>
<protein>
    <recommendedName>
        <fullName evidence="13">Nickel/cobalt efflux system</fullName>
    </recommendedName>
</protein>
<feature type="chain" id="PRO_5022076426" description="Nickel/cobalt efflux system" evidence="15">
    <location>
        <begin position="22"/>
        <end position="492"/>
    </location>
</feature>
<feature type="compositionally biased region" description="Basic residues" evidence="14">
    <location>
        <begin position="360"/>
        <end position="379"/>
    </location>
</feature>